<proteinExistence type="predicted"/>
<dbReference type="Proteomes" id="UP000051887">
    <property type="component" value="Unassembled WGS sequence"/>
</dbReference>
<accession>A0A0P1FRJ6</accession>
<dbReference type="InterPro" id="IPR014710">
    <property type="entry name" value="RmlC-like_jellyroll"/>
</dbReference>
<dbReference type="Proteomes" id="UP000051086">
    <property type="component" value="Unassembled WGS sequence"/>
</dbReference>
<evidence type="ECO:0000259" key="1">
    <source>
        <dbReference type="Pfam" id="PF07883"/>
    </source>
</evidence>
<evidence type="ECO:0000313" key="3">
    <source>
        <dbReference type="EMBL" id="CUH71398.1"/>
    </source>
</evidence>
<organism evidence="3 5">
    <name type="scientific">Thalassovita autumnalis</name>
    <dbReference type="NCBI Taxonomy" id="2072972"/>
    <lineage>
        <taxon>Bacteria</taxon>
        <taxon>Pseudomonadati</taxon>
        <taxon>Pseudomonadota</taxon>
        <taxon>Alphaproteobacteria</taxon>
        <taxon>Rhodobacterales</taxon>
        <taxon>Roseobacteraceae</taxon>
        <taxon>Thalassovita</taxon>
    </lineage>
</organism>
<dbReference type="InterPro" id="IPR025499">
    <property type="entry name" value="KdgF"/>
</dbReference>
<dbReference type="RefSeq" id="WP_058242715.1">
    <property type="nucleotide sequence ID" value="NZ_CYSB01000036.1"/>
</dbReference>
<keyword evidence="4" id="KW-1185">Reference proteome</keyword>
<dbReference type="PANTHER" id="PTHR40112">
    <property type="entry name" value="H2HPP ISOMERASE"/>
    <property type="match status" value="1"/>
</dbReference>
<dbReference type="CDD" id="cd02238">
    <property type="entry name" value="cupin_KdgF"/>
    <property type="match status" value="1"/>
</dbReference>
<feature type="domain" description="Cupin type-2" evidence="1">
    <location>
        <begin position="37"/>
        <end position="93"/>
    </location>
</feature>
<evidence type="ECO:0000313" key="5">
    <source>
        <dbReference type="Proteomes" id="UP000051887"/>
    </source>
</evidence>
<dbReference type="Pfam" id="PF07883">
    <property type="entry name" value="Cupin_2"/>
    <property type="match status" value="1"/>
</dbReference>
<dbReference type="InterPro" id="IPR011051">
    <property type="entry name" value="RmlC_Cupin_sf"/>
</dbReference>
<dbReference type="AlphaFoldDB" id="A0A0P1FRJ6"/>
<dbReference type="InterPro" id="IPR052535">
    <property type="entry name" value="Bacilysin_H2HPP_isomerase"/>
</dbReference>
<dbReference type="PANTHER" id="PTHR40112:SF1">
    <property type="entry name" value="H2HPP ISOMERASE"/>
    <property type="match status" value="1"/>
</dbReference>
<dbReference type="Gene3D" id="2.60.120.10">
    <property type="entry name" value="Jelly Rolls"/>
    <property type="match status" value="1"/>
</dbReference>
<gene>
    <name evidence="2" type="ORF">TL5118_02825</name>
    <name evidence="3" type="ORF">TL5120_01184</name>
</gene>
<dbReference type="EMBL" id="CYSB01000036">
    <property type="protein sequence ID" value="CUH68866.1"/>
    <property type="molecule type" value="Genomic_DNA"/>
</dbReference>
<evidence type="ECO:0000313" key="2">
    <source>
        <dbReference type="EMBL" id="CUH68866.1"/>
    </source>
</evidence>
<dbReference type="OrthoDB" id="6058at2"/>
<reference evidence="3 5" key="2">
    <citation type="submission" date="2015-09" db="EMBL/GenBank/DDBJ databases">
        <authorList>
            <consortium name="Swine Surveillance"/>
        </authorList>
    </citation>
    <scope>NUCLEOTIDE SEQUENCE [LARGE SCALE GENOMIC DNA]</scope>
    <source>
        <strain evidence="3 5">5120</strain>
    </source>
</reference>
<dbReference type="EMBL" id="CYSC01000020">
    <property type="protein sequence ID" value="CUH71398.1"/>
    <property type="molecule type" value="Genomic_DNA"/>
</dbReference>
<evidence type="ECO:0000313" key="4">
    <source>
        <dbReference type="Proteomes" id="UP000051086"/>
    </source>
</evidence>
<sequence length="110" mass="12029">MPANNPINSPGLPLAQPDQGVTRQVLAELPEMMMVSFRFDTGAEGALHSHPHVQSTHCRSGRFRFTLGSDTFDIKAGDSFLIPSGIEHGCVCLEAGELIDCFTPRRDDFL</sequence>
<dbReference type="SUPFAM" id="SSF51182">
    <property type="entry name" value="RmlC-like cupins"/>
    <property type="match status" value="1"/>
</dbReference>
<protein>
    <submittedName>
        <fullName evidence="3">Cupin domain protein</fullName>
    </submittedName>
</protein>
<name>A0A0P1FRJ6_9RHOB</name>
<reference evidence="2 4" key="1">
    <citation type="submission" date="2015-09" db="EMBL/GenBank/DDBJ databases">
        <authorList>
            <person name="Rodrigo-Torres L."/>
            <person name="Arahal D.R."/>
        </authorList>
    </citation>
    <scope>NUCLEOTIDE SEQUENCE [LARGE SCALE GENOMIC DNA]</scope>
    <source>
        <strain evidence="2 4">CECT 5118</strain>
    </source>
</reference>
<dbReference type="InterPro" id="IPR013096">
    <property type="entry name" value="Cupin_2"/>
</dbReference>
<dbReference type="PIRSF" id="PIRSF029883">
    <property type="entry name" value="KdgF"/>
    <property type="match status" value="1"/>
</dbReference>